<reference evidence="5" key="1">
    <citation type="submission" date="2022-11" db="UniProtKB">
        <authorList>
            <consortium name="WormBaseParasite"/>
        </authorList>
    </citation>
    <scope>IDENTIFICATION</scope>
</reference>
<feature type="compositionally biased region" description="Basic residues" evidence="2">
    <location>
        <begin position="177"/>
        <end position="190"/>
    </location>
</feature>
<organism evidence="4 5">
    <name type="scientific">Globodera rostochiensis</name>
    <name type="common">Golden nematode worm</name>
    <name type="synonym">Heterodera rostochiensis</name>
    <dbReference type="NCBI Taxonomy" id="31243"/>
    <lineage>
        <taxon>Eukaryota</taxon>
        <taxon>Metazoa</taxon>
        <taxon>Ecdysozoa</taxon>
        <taxon>Nematoda</taxon>
        <taxon>Chromadorea</taxon>
        <taxon>Rhabditida</taxon>
        <taxon>Tylenchina</taxon>
        <taxon>Tylenchomorpha</taxon>
        <taxon>Tylenchoidea</taxon>
        <taxon>Heteroderidae</taxon>
        <taxon>Heteroderinae</taxon>
        <taxon>Globodera</taxon>
    </lineage>
</organism>
<dbReference type="Proteomes" id="UP000887572">
    <property type="component" value="Unplaced"/>
</dbReference>
<keyword evidence="1" id="KW-0862">Zinc</keyword>
<keyword evidence="1" id="KW-0479">Metal-binding</keyword>
<evidence type="ECO:0000259" key="3">
    <source>
        <dbReference type="PROSITE" id="PS50157"/>
    </source>
</evidence>
<dbReference type="GO" id="GO:0008270">
    <property type="term" value="F:zinc ion binding"/>
    <property type="evidence" value="ECO:0007669"/>
    <property type="project" value="UniProtKB-KW"/>
</dbReference>
<feature type="region of interest" description="Disordered" evidence="2">
    <location>
        <begin position="39"/>
        <end position="64"/>
    </location>
</feature>
<evidence type="ECO:0000256" key="1">
    <source>
        <dbReference type="PROSITE-ProRule" id="PRU00042"/>
    </source>
</evidence>
<dbReference type="PROSITE" id="PS00028">
    <property type="entry name" value="ZINC_FINGER_C2H2_1"/>
    <property type="match status" value="1"/>
</dbReference>
<accession>A0A914IBL3</accession>
<name>A0A914IBL3_GLORO</name>
<evidence type="ECO:0000256" key="2">
    <source>
        <dbReference type="SAM" id="MobiDB-lite"/>
    </source>
</evidence>
<feature type="compositionally biased region" description="Basic and acidic residues" evidence="2">
    <location>
        <begin position="200"/>
        <end position="213"/>
    </location>
</feature>
<sequence length="289" mass="31423">MCAETAVQRRLGAEAGQCGNVSRRTDCFAMPLPEMRERVWNPALEGREDEVSAEGAEGPSPDEKSLSLANAAAIGPFLFAQLRQQFFQQPPRPFRPLFPLAFPPPAFVPPPPPPPSITAAANRPPPTAIPPPFLMVAAMMAAAPRAVHGGTFVTPPQQLFRMFGGPIPTTHLLGHRMAKTREAKKRKKVPTKMPKTGQNAEKDGSRAGDEQQNSKKCNNPIVQMVLNTAAEDTATTAVNFNTCAICGAQFRLTGDLIQHARTNHRQSSRYDRNAQRASIAEEAQKLCRG</sequence>
<evidence type="ECO:0000313" key="4">
    <source>
        <dbReference type="Proteomes" id="UP000887572"/>
    </source>
</evidence>
<feature type="compositionally biased region" description="Basic and acidic residues" evidence="2">
    <location>
        <begin position="39"/>
        <end position="50"/>
    </location>
</feature>
<dbReference type="AlphaFoldDB" id="A0A914IBL3"/>
<evidence type="ECO:0000313" key="5">
    <source>
        <dbReference type="WBParaSite" id="Gr19_v10_g8704.t1"/>
    </source>
</evidence>
<feature type="region of interest" description="Disordered" evidence="2">
    <location>
        <begin position="177"/>
        <end position="216"/>
    </location>
</feature>
<dbReference type="InterPro" id="IPR013087">
    <property type="entry name" value="Znf_C2H2_type"/>
</dbReference>
<keyword evidence="4" id="KW-1185">Reference proteome</keyword>
<feature type="domain" description="C2H2-type" evidence="3">
    <location>
        <begin position="241"/>
        <end position="269"/>
    </location>
</feature>
<proteinExistence type="predicted"/>
<keyword evidence="1" id="KW-0863">Zinc-finger</keyword>
<dbReference type="WBParaSite" id="Gr19_v10_g8704.t1">
    <property type="protein sequence ID" value="Gr19_v10_g8704.t1"/>
    <property type="gene ID" value="Gr19_v10_g8704"/>
</dbReference>
<dbReference type="PROSITE" id="PS50157">
    <property type="entry name" value="ZINC_FINGER_C2H2_2"/>
    <property type="match status" value="1"/>
</dbReference>
<protein>
    <submittedName>
        <fullName evidence="5">C2H2-type domain-containing protein</fullName>
    </submittedName>
</protein>